<comment type="similarity">
    <text evidence="1">Belongs to the APC1 family.</text>
</comment>
<dbReference type="STRING" id="741276.A0A2S5B7Y5"/>
<evidence type="ECO:0000259" key="9">
    <source>
        <dbReference type="Pfam" id="PF21282"/>
    </source>
</evidence>
<evidence type="ECO:0000313" key="10">
    <source>
        <dbReference type="EMBL" id="POY72888.1"/>
    </source>
</evidence>
<keyword evidence="3" id="KW-0677">Repeat</keyword>
<dbReference type="InterPro" id="IPR011989">
    <property type="entry name" value="ARM-like"/>
</dbReference>
<gene>
    <name evidence="10" type="ORF">BMF94_4049</name>
</gene>
<dbReference type="Pfam" id="PF12859">
    <property type="entry name" value="ANAPC1"/>
    <property type="match status" value="1"/>
</dbReference>
<keyword evidence="5" id="KW-0131">Cell cycle</keyword>
<evidence type="ECO:0000256" key="5">
    <source>
        <dbReference type="ARBA" id="ARBA00023306"/>
    </source>
</evidence>
<dbReference type="InterPro" id="IPR024990">
    <property type="entry name" value="Apc1"/>
</dbReference>
<feature type="compositionally biased region" description="Low complexity" evidence="6">
    <location>
        <begin position="382"/>
        <end position="394"/>
    </location>
</feature>
<dbReference type="PANTHER" id="PTHR12827">
    <property type="entry name" value="MEIOTIC CHECKPOINT REGULATOR TSG24 FAMILY MEMBER"/>
    <property type="match status" value="1"/>
</dbReference>
<feature type="domain" description="Anaphase-promoting complex subunit 1 C-terminal" evidence="8">
    <location>
        <begin position="1757"/>
        <end position="1938"/>
    </location>
</feature>
<comment type="caution">
    <text evidence="10">The sequence shown here is derived from an EMBL/GenBank/DDBJ whole genome shotgun (WGS) entry which is preliminary data.</text>
</comment>
<evidence type="ECO:0000256" key="6">
    <source>
        <dbReference type="SAM" id="MobiDB-lite"/>
    </source>
</evidence>
<feature type="region of interest" description="Disordered" evidence="6">
    <location>
        <begin position="464"/>
        <end position="498"/>
    </location>
</feature>
<dbReference type="PANTHER" id="PTHR12827:SF3">
    <property type="entry name" value="ANAPHASE-PROMOTING COMPLEX SUBUNIT 1"/>
    <property type="match status" value="1"/>
</dbReference>
<dbReference type="InterPro" id="IPR041221">
    <property type="entry name" value="APC1_C"/>
</dbReference>
<feature type="region of interest" description="Disordered" evidence="6">
    <location>
        <begin position="363"/>
        <end position="409"/>
    </location>
</feature>
<dbReference type="GO" id="GO:0051301">
    <property type="term" value="P:cell division"/>
    <property type="evidence" value="ECO:0007669"/>
    <property type="project" value="UniProtKB-KW"/>
</dbReference>
<feature type="domain" description="Anaphase-promoting complex subunit 1 beta-sandwich" evidence="9">
    <location>
        <begin position="1619"/>
        <end position="1710"/>
    </location>
</feature>
<dbReference type="GO" id="GO:0031145">
    <property type="term" value="P:anaphase-promoting complex-dependent catabolic process"/>
    <property type="evidence" value="ECO:0007669"/>
    <property type="project" value="TreeGrafter"/>
</dbReference>
<reference evidence="10 11" key="1">
    <citation type="journal article" date="2018" name="Front. Microbiol.">
        <title>Prospects for Fungal Bioremediation of Acidic Radioactive Waste Sites: Characterization and Genome Sequence of Rhodotorula taiwanensis MD1149.</title>
        <authorList>
            <person name="Tkavc R."/>
            <person name="Matrosova V.Y."/>
            <person name="Grichenko O.E."/>
            <person name="Gostincar C."/>
            <person name="Volpe R.P."/>
            <person name="Klimenkova P."/>
            <person name="Gaidamakova E.K."/>
            <person name="Zhou C.E."/>
            <person name="Stewart B.J."/>
            <person name="Lyman M.G."/>
            <person name="Malfatti S.A."/>
            <person name="Rubinfeld B."/>
            <person name="Courtot M."/>
            <person name="Singh J."/>
            <person name="Dalgard C.L."/>
            <person name="Hamilton T."/>
            <person name="Frey K.G."/>
            <person name="Gunde-Cimerman N."/>
            <person name="Dugan L."/>
            <person name="Daly M.J."/>
        </authorList>
    </citation>
    <scope>NUCLEOTIDE SEQUENCE [LARGE SCALE GENOMIC DNA]</scope>
    <source>
        <strain evidence="10 11">MD1149</strain>
    </source>
</reference>
<feature type="region of interest" description="Disordered" evidence="6">
    <location>
        <begin position="426"/>
        <end position="446"/>
    </location>
</feature>
<organism evidence="10 11">
    <name type="scientific">Rhodotorula taiwanensis</name>
    <dbReference type="NCBI Taxonomy" id="741276"/>
    <lineage>
        <taxon>Eukaryota</taxon>
        <taxon>Fungi</taxon>
        <taxon>Dikarya</taxon>
        <taxon>Basidiomycota</taxon>
        <taxon>Pucciniomycotina</taxon>
        <taxon>Microbotryomycetes</taxon>
        <taxon>Sporidiobolales</taxon>
        <taxon>Sporidiobolaceae</taxon>
        <taxon>Rhodotorula</taxon>
    </lineage>
</organism>
<dbReference type="Pfam" id="PF21282">
    <property type="entry name" value="APC1_3rd"/>
    <property type="match status" value="1"/>
</dbReference>
<dbReference type="GO" id="GO:0060090">
    <property type="term" value="F:molecular adaptor activity"/>
    <property type="evidence" value="ECO:0007669"/>
    <property type="project" value="TreeGrafter"/>
</dbReference>
<dbReference type="Gene3D" id="1.25.10.10">
    <property type="entry name" value="Leucine-rich Repeat Variant"/>
    <property type="match status" value="2"/>
</dbReference>
<evidence type="ECO:0000313" key="11">
    <source>
        <dbReference type="Proteomes" id="UP000237144"/>
    </source>
</evidence>
<dbReference type="GO" id="GO:0007091">
    <property type="term" value="P:metaphase/anaphase transition of mitotic cell cycle"/>
    <property type="evidence" value="ECO:0007669"/>
    <property type="project" value="TreeGrafter"/>
</dbReference>
<dbReference type="InterPro" id="IPR048971">
    <property type="entry name" value="Apc1_3rd"/>
</dbReference>
<accession>A0A2S5B7Y5</accession>
<name>A0A2S5B7Y5_9BASI</name>
<keyword evidence="2" id="KW-0132">Cell division</keyword>
<feature type="compositionally biased region" description="Polar residues" evidence="6">
    <location>
        <begin position="130"/>
        <end position="146"/>
    </location>
</feature>
<dbReference type="Pfam" id="PF18122">
    <property type="entry name" value="APC1_C"/>
    <property type="match status" value="1"/>
</dbReference>
<dbReference type="EMBL" id="PJQD01000045">
    <property type="protein sequence ID" value="POY72888.1"/>
    <property type="molecule type" value="Genomic_DNA"/>
</dbReference>
<sequence>MSPTLIGGLGQLAAGTSASAVQRRPAVPSLLLPHSTSPLQQALRAKSRRTTAPVVPVQHHEEVQLVEDEAGDALSWTRDRVVWKRGGTVVRTYSYRHDAQPVTQALFVDFQARLDCAADRATDPVASTSAVTLDSPAGTTDSSAFTSPFGPYSQRNPTAWSDDPLPLPTEPPVSEKPAATATERHLVVILSTVAFAYPASGGVVPIHLPFRIERAWTLDHGMLLQTTLAGDGAASTAGQGGDPVAGSTSLYTLSSPFDELRPVAVRSEVPLPAVRTHESAAPSVLSEMAWAPCDANERVVFSSPQRHGAPAVVVTSNHATGEIALWQYDRLQETIEEGNALSPPPTSVPQQTDPRDQLANLSTIGALSPREISRQQESTFASSPMSRGPSSLSGTKRKHGVSFADPADGSAVLRDERSVRRVSAQGAAILGGEGGRRPRSSLPRNPLDQEEEMLDALAHNAEPHQSHLLRSGHHHTGANPFPTQQQHRRSQPGDRRASLTRNELSVTMDRMALSQNGIPFGLGGNGNGFAGAGADLAHEATILLGEDPRATPTCSELVLTKLWSGNAGASLSGKLAAHLFDVRGPHATLALHVNQATLVLLRLTTDPGTKRTTASHLRELPAAGCTVAASDRFPVQDLLVNRPDGTRVVLAANGLDRSAGVESIASRPAQERDDAALEPRPRPAADLCLEALAKVLPFEVFVQLRDAVSTCDTRGRELVEIERFLAGNGPPSTNGAEPIHSAGRSNGPTFSNVHNGLASLLRSSTKRAGGTGNAARSAAIAPAAGLQYEGALLALHLLAQRLLLEIGGRRPAREIGRVVANLAAAAGFAGWMDFYARNEGSSAAPVSAKIASPARIPASPPCLLGQLQAALKGQTSTSFPDIQSVASLVETTPCDYYGPRSNPTELSSRIAALYRLLASPASDPVPNRARRAVLKMAVEYEWTRDDLDQLAPHVYLPLREALRSCQIDPPSDWPPSAYTLIRRTDMARQRGQTFDRDGQVRGAPPQVTTVSIRRLGAPKRPLRISDEHATGAKARSATRFNEDRRLEEVARMLRFDAPCVISSGDRSLEQLTPQIQQSVLIALSQRTMALPVGAGMYYYRSEHVSADIDEVNISHINTAARILPMSSPIALADKDGRETPSPNTPDRMEWPDFHAGVAAALKTSFPGELLDSSTLSFNRPATLDGRHAGLLFGLGLTGHLSSMLSSQAYEYLKAKHDPTSVAILLGLAVSYLGTGDSTVTSVISIHLPALHPPNSSMLNVSGMTQAAAATSLGLLHFASGHRTFAEVLLSELCNVKVSSLEDGTLCREAYALSAGFGFGMIMLGRGRDRSVLAAHEVDHLRIFRSLILGESNHPLPGSHQSNAAIDINITSPAATIALTLMYLRSERQDVTDLLPLPDTLRALDYVRPDLLLLRVTCRSLVLWSKIEPSKTWVEGHLPSFLVSTAPPSASVTSDTEVARWHVIAGACFAIGLRHAGTASAEAHATLIHYLDRLSRASYSKTVSVQNRIRRHALRNCLAVVSLSIALVMAGTGEVNVLRRLRVAHGLYSEGVTYGSHLATHMALGLLFLGGGKFTLGNSDAAIAALLISLYPALPAISTENRAHLQAYRHLWVLAVEPRYLEARDVETNDLVFLPVRLRLHDESAVPATTAAGGSARSKQLVAPTLMPDVRTIEAIQIDSPRYLPFVLKLASGSAERARFLRSGTLYVKRRTGHLSYAEDPRGVRSIFTRSKSEAGSSVFDFGELSSLLSTSASGLREFVAAFSGEDEALAATNALCHPQDLSRPPTSFEAFASTVLLECLTKDKFDLAGMYHAVFASMRNLERSSTGLADSIHLDQEELEFLLDFYRAGHFKRLLSRTGPSTSSQKSGSSAAGSSREALLSPAFITHVSMAIDRVGANAVAHSTASGALGSYLRDATWPEDASSAQILSRALRSLNVPDLLALQTLRNLVASARASESLTTEAVEVLLRKVRSTLTTQGGRAEPWKSEASAILARAWCTQ</sequence>
<dbReference type="OrthoDB" id="26401at2759"/>
<evidence type="ECO:0000259" key="7">
    <source>
        <dbReference type="Pfam" id="PF12859"/>
    </source>
</evidence>
<dbReference type="Proteomes" id="UP000237144">
    <property type="component" value="Unassembled WGS sequence"/>
</dbReference>
<evidence type="ECO:0000256" key="3">
    <source>
        <dbReference type="ARBA" id="ARBA00022737"/>
    </source>
</evidence>
<protein>
    <submittedName>
        <fullName evidence="10">Uncharacterized protein</fullName>
    </submittedName>
</protein>
<dbReference type="GO" id="GO:0005680">
    <property type="term" value="C:anaphase-promoting complex"/>
    <property type="evidence" value="ECO:0007669"/>
    <property type="project" value="InterPro"/>
</dbReference>
<feature type="domain" description="Anaphase-promoting complex subunit 1 N-terminal" evidence="7">
    <location>
        <begin position="68"/>
        <end position="232"/>
    </location>
</feature>
<evidence type="ECO:0000259" key="8">
    <source>
        <dbReference type="Pfam" id="PF18122"/>
    </source>
</evidence>
<dbReference type="GO" id="GO:0070979">
    <property type="term" value="P:protein K11-linked ubiquitination"/>
    <property type="evidence" value="ECO:0007669"/>
    <property type="project" value="TreeGrafter"/>
</dbReference>
<proteinExistence type="inferred from homology"/>
<keyword evidence="11" id="KW-1185">Reference proteome</keyword>
<keyword evidence="4" id="KW-0498">Mitosis</keyword>
<feature type="region of interest" description="Disordered" evidence="6">
    <location>
        <begin position="130"/>
        <end position="178"/>
    </location>
</feature>
<evidence type="ECO:0000256" key="4">
    <source>
        <dbReference type="ARBA" id="ARBA00022776"/>
    </source>
</evidence>
<evidence type="ECO:0000256" key="2">
    <source>
        <dbReference type="ARBA" id="ARBA00022618"/>
    </source>
</evidence>
<evidence type="ECO:0000256" key="1">
    <source>
        <dbReference type="ARBA" id="ARBA00010547"/>
    </source>
</evidence>
<dbReference type="InterPro" id="IPR049255">
    <property type="entry name" value="Apc1_N"/>
</dbReference>